<evidence type="ECO:0000313" key="3">
    <source>
        <dbReference type="Proteomes" id="UP000276133"/>
    </source>
</evidence>
<reference evidence="2 3" key="1">
    <citation type="journal article" date="2018" name="Sci. Rep.">
        <title>Genomic signatures of local adaptation to the degree of environmental predictability in rotifers.</title>
        <authorList>
            <person name="Franch-Gras L."/>
            <person name="Hahn C."/>
            <person name="Garcia-Roger E.M."/>
            <person name="Carmona M.J."/>
            <person name="Serra M."/>
            <person name="Gomez A."/>
        </authorList>
    </citation>
    <scope>NUCLEOTIDE SEQUENCE [LARGE SCALE GENOMIC DNA]</scope>
    <source>
        <strain evidence="2">HYR1</strain>
    </source>
</reference>
<name>A0A3M7R6B8_BRAPC</name>
<keyword evidence="1" id="KW-1133">Transmembrane helix</keyword>
<dbReference type="EMBL" id="REGN01004097">
    <property type="protein sequence ID" value="RNA19143.1"/>
    <property type="molecule type" value="Genomic_DNA"/>
</dbReference>
<protein>
    <submittedName>
        <fullName evidence="2">Uncharacterized protein</fullName>
    </submittedName>
</protein>
<keyword evidence="3" id="KW-1185">Reference proteome</keyword>
<evidence type="ECO:0000256" key="1">
    <source>
        <dbReference type="SAM" id="Phobius"/>
    </source>
</evidence>
<accession>A0A3M7R6B8</accession>
<gene>
    <name evidence="2" type="ORF">BpHYR1_020358</name>
</gene>
<keyword evidence="1" id="KW-0812">Transmembrane</keyword>
<dbReference type="Proteomes" id="UP000276133">
    <property type="component" value="Unassembled WGS sequence"/>
</dbReference>
<keyword evidence="1" id="KW-0472">Membrane</keyword>
<feature type="transmembrane region" description="Helical" evidence="1">
    <location>
        <begin position="188"/>
        <end position="205"/>
    </location>
</feature>
<proteinExistence type="predicted"/>
<evidence type="ECO:0000313" key="2">
    <source>
        <dbReference type="EMBL" id="RNA19143.1"/>
    </source>
</evidence>
<comment type="caution">
    <text evidence="2">The sequence shown here is derived from an EMBL/GenBank/DDBJ whole genome shotgun (WGS) entry which is preliminary data.</text>
</comment>
<organism evidence="2 3">
    <name type="scientific">Brachionus plicatilis</name>
    <name type="common">Marine rotifer</name>
    <name type="synonym">Brachionus muelleri</name>
    <dbReference type="NCBI Taxonomy" id="10195"/>
    <lineage>
        <taxon>Eukaryota</taxon>
        <taxon>Metazoa</taxon>
        <taxon>Spiralia</taxon>
        <taxon>Gnathifera</taxon>
        <taxon>Rotifera</taxon>
        <taxon>Eurotatoria</taxon>
        <taxon>Monogononta</taxon>
        <taxon>Pseudotrocha</taxon>
        <taxon>Ploima</taxon>
        <taxon>Brachionidae</taxon>
        <taxon>Brachionus</taxon>
    </lineage>
</organism>
<sequence>MLLANDVLKKSIFPDLLEYLKKLSHLFHCQLTLMTQKKESKLDYIQCFLDAGGSSQKLYALDPLMYELTSCIFLFIRDWENKYDPNADMTLLKFDNILMSIYSISKIQLFYTLGRRFGNIYCNNPINRLVTTDHSELYNNLITSHLSEAVVKEEIMLRKSYSDESFTKINCSIFLNQFEKNKDFMDEIIMKAFLIILKLCCIIYIKLIHSKHIKVTCIKHAHHCKHIEVCESLKNYIKTDDN</sequence>
<dbReference type="AlphaFoldDB" id="A0A3M7R6B8"/>